<keyword evidence="1" id="KW-0547">Nucleotide-binding</keyword>
<gene>
    <name evidence="3" type="ORF">GMRT_12806</name>
</gene>
<sequence>MNRKIDFGGITVALGQELARGGSGIIYLGHAGDSRYAVKLLDTSTPYAYQDAVDEVSCHSRFSGISGVVGLYGVAVDGASLEPTPEVLEAFFRSLEERASYSRSPRPSKSRSDRIFEAYSLSASRGAGKSILVDTAPGPTPCAEVALLLEYCKGANCVKLLARCSERQVFLPEPLIWRIILRLAMTISRMHAEGWTHRDVKLENVLIADQYDLDDLLRDEGKTTQYPELLRLCDFGSASNVHYDKAQLEYLVELDPRALEELVRSIELCTTPCFRAPEHIHITPAFAITTQVDVFSFGILLYRLMYRRLPFPDDDLEANYAAVFQFQDKRYVYSDKLKDLVTCCLKQDPQLRITMEGIIFRAESVLHDEYGFSINRTTGGVRYEEQQRAQSIQKTAPPFHIPVNNLTDLQSLDGDVLDAMARQSDVDLGDISISLHSLTLKPQVSPIQEEGERVPRTVHFRPTSLAGIAYPLLEGFLKQRSVDLASLPETATYLEALNDLEASDLLVDCVSLMKLACLTINQS</sequence>
<dbReference type="Pfam" id="PF00069">
    <property type="entry name" value="Pkinase"/>
    <property type="match status" value="1"/>
</dbReference>
<dbReference type="PANTHER" id="PTHR22967">
    <property type="entry name" value="SERINE/THREONINE PROTEIN KINASE"/>
    <property type="match status" value="1"/>
</dbReference>
<evidence type="ECO:0000256" key="1">
    <source>
        <dbReference type="ARBA" id="ARBA00022741"/>
    </source>
</evidence>
<dbReference type="SUPFAM" id="SSF56112">
    <property type="entry name" value="Protein kinase-like (PK-like)"/>
    <property type="match status" value="1"/>
</dbReference>
<evidence type="ECO:0000313" key="4">
    <source>
        <dbReference type="Proteomes" id="UP000315496"/>
    </source>
</evidence>
<keyword evidence="4" id="KW-1185">Reference proteome</keyword>
<dbReference type="Proteomes" id="UP000315496">
    <property type="component" value="Chromosome 4"/>
</dbReference>
<dbReference type="PROSITE" id="PS50011">
    <property type="entry name" value="PROTEIN_KINASE_DOM"/>
    <property type="match status" value="1"/>
</dbReference>
<dbReference type="GO" id="GO:0005737">
    <property type="term" value="C:cytoplasm"/>
    <property type="evidence" value="ECO:0007669"/>
    <property type="project" value="TreeGrafter"/>
</dbReference>
<comment type="caution">
    <text evidence="3">The sequence shown here is derived from an EMBL/GenBank/DDBJ whole genome shotgun (WGS) entry which is preliminary data.</text>
</comment>
<dbReference type="VEuPathDB" id="GiardiaDB:GMRT_12806"/>
<evidence type="ECO:0000259" key="2">
    <source>
        <dbReference type="PROSITE" id="PS50011"/>
    </source>
</evidence>
<evidence type="ECO:0000313" key="3">
    <source>
        <dbReference type="EMBL" id="TNJ27114.1"/>
    </source>
</evidence>
<proteinExistence type="predicted"/>
<feature type="domain" description="Protein kinase" evidence="2">
    <location>
        <begin position="12"/>
        <end position="370"/>
    </location>
</feature>
<dbReference type="EMBL" id="VDLU01000004">
    <property type="protein sequence ID" value="TNJ27114.1"/>
    <property type="molecule type" value="Genomic_DNA"/>
</dbReference>
<dbReference type="SMART" id="SM00220">
    <property type="entry name" value="S_TKc"/>
    <property type="match status" value="1"/>
</dbReference>
<protein>
    <submittedName>
        <fullName evidence="3">Kinase, NAK</fullName>
    </submittedName>
</protein>
<dbReference type="PANTHER" id="PTHR22967:SF92">
    <property type="entry name" value="LD17053P"/>
    <property type="match status" value="1"/>
</dbReference>
<dbReference type="AlphaFoldDB" id="A0A4Z1SN08"/>
<accession>A0A4Z1SN08</accession>
<dbReference type="InterPro" id="IPR000719">
    <property type="entry name" value="Prot_kinase_dom"/>
</dbReference>
<dbReference type="GO" id="GO:0005524">
    <property type="term" value="F:ATP binding"/>
    <property type="evidence" value="ECO:0007669"/>
    <property type="project" value="InterPro"/>
</dbReference>
<dbReference type="InterPro" id="IPR011009">
    <property type="entry name" value="Kinase-like_dom_sf"/>
</dbReference>
<keyword evidence="3" id="KW-0808">Transferase</keyword>
<organism evidence="3 4">
    <name type="scientific">Giardia muris</name>
    <dbReference type="NCBI Taxonomy" id="5742"/>
    <lineage>
        <taxon>Eukaryota</taxon>
        <taxon>Metamonada</taxon>
        <taxon>Diplomonadida</taxon>
        <taxon>Hexamitidae</taxon>
        <taxon>Giardiinae</taxon>
        <taxon>Giardia</taxon>
    </lineage>
</organism>
<name>A0A4Z1SN08_GIAMU</name>
<dbReference type="Gene3D" id="1.10.510.10">
    <property type="entry name" value="Transferase(Phosphotransferase) domain 1"/>
    <property type="match status" value="1"/>
</dbReference>
<dbReference type="OrthoDB" id="248923at2759"/>
<keyword evidence="3" id="KW-0418">Kinase</keyword>
<reference evidence="3 4" key="1">
    <citation type="submission" date="2019-05" db="EMBL/GenBank/DDBJ databases">
        <title>The compact genome of Giardia muris reveals important steps in the evolution of intestinal protozoan parasites.</title>
        <authorList>
            <person name="Xu F."/>
            <person name="Jimenez-Gonzalez A."/>
            <person name="Einarsson E."/>
            <person name="Astvaldsson A."/>
            <person name="Peirasmaki D."/>
            <person name="Eckmann L."/>
            <person name="Andersson J.O."/>
            <person name="Svard S.G."/>
            <person name="Jerlstrom-Hultqvist J."/>
        </authorList>
    </citation>
    <scope>NUCLEOTIDE SEQUENCE [LARGE SCALE GENOMIC DNA]</scope>
    <source>
        <strain evidence="3 4">Roberts-Thomson</strain>
    </source>
</reference>
<dbReference type="GO" id="GO:0004674">
    <property type="term" value="F:protein serine/threonine kinase activity"/>
    <property type="evidence" value="ECO:0007669"/>
    <property type="project" value="TreeGrafter"/>
</dbReference>